<evidence type="ECO:0000313" key="4">
    <source>
        <dbReference type="Proteomes" id="UP001500804"/>
    </source>
</evidence>
<proteinExistence type="predicted"/>
<evidence type="ECO:0000313" key="3">
    <source>
        <dbReference type="EMBL" id="GAA5111621.1"/>
    </source>
</evidence>
<dbReference type="EMBL" id="BAABJO010000002">
    <property type="protein sequence ID" value="GAA5111621.1"/>
    <property type="molecule type" value="Genomic_DNA"/>
</dbReference>
<dbReference type="RefSeq" id="WP_345602896.1">
    <property type="nucleotide sequence ID" value="NZ_BAABJO010000002.1"/>
</dbReference>
<feature type="region of interest" description="Disordered" evidence="1">
    <location>
        <begin position="78"/>
        <end position="101"/>
    </location>
</feature>
<organism evidence="3 4">
    <name type="scientific">Pseudonocardia adelaidensis</name>
    <dbReference type="NCBI Taxonomy" id="648754"/>
    <lineage>
        <taxon>Bacteria</taxon>
        <taxon>Bacillati</taxon>
        <taxon>Actinomycetota</taxon>
        <taxon>Actinomycetes</taxon>
        <taxon>Pseudonocardiales</taxon>
        <taxon>Pseudonocardiaceae</taxon>
        <taxon>Pseudonocardia</taxon>
    </lineage>
</organism>
<comment type="caution">
    <text evidence="3">The sequence shown here is derived from an EMBL/GenBank/DDBJ whole genome shotgun (WGS) entry which is preliminary data.</text>
</comment>
<reference evidence="4" key="1">
    <citation type="journal article" date="2019" name="Int. J. Syst. Evol. Microbiol.">
        <title>The Global Catalogue of Microorganisms (GCM) 10K type strain sequencing project: providing services to taxonomists for standard genome sequencing and annotation.</title>
        <authorList>
            <consortium name="The Broad Institute Genomics Platform"/>
            <consortium name="The Broad Institute Genome Sequencing Center for Infectious Disease"/>
            <person name="Wu L."/>
            <person name="Ma J."/>
        </authorList>
    </citation>
    <scope>NUCLEOTIDE SEQUENCE [LARGE SCALE GENOMIC DNA]</scope>
    <source>
        <strain evidence="4">JCM 18302</strain>
    </source>
</reference>
<dbReference type="Proteomes" id="UP001500804">
    <property type="component" value="Unassembled WGS sequence"/>
</dbReference>
<keyword evidence="4" id="KW-1185">Reference proteome</keyword>
<dbReference type="Pfam" id="PF19631">
    <property type="entry name" value="Trypco2"/>
    <property type="match status" value="1"/>
</dbReference>
<evidence type="ECO:0000259" key="2">
    <source>
        <dbReference type="Pfam" id="PF19631"/>
    </source>
</evidence>
<sequence>MPLALSEVIAQLRAELADAMRAGENEQLRFELGPVEVELTVGVDKEAKPGAKAKFWVLELGTETRFAASSTQKIKLTLDPRHTAHPGRRPTISGDEVPNER</sequence>
<dbReference type="InterPro" id="IPR045608">
    <property type="entry name" value="Trypco2"/>
</dbReference>
<evidence type="ECO:0000256" key="1">
    <source>
        <dbReference type="SAM" id="MobiDB-lite"/>
    </source>
</evidence>
<gene>
    <name evidence="3" type="ORF">GCM10023320_04720</name>
</gene>
<protein>
    <recommendedName>
        <fullName evidence="2">Trypsin-co-occurring domain-containing protein</fullName>
    </recommendedName>
</protein>
<name>A0ABP9N8K4_9PSEU</name>
<feature type="domain" description="Trypsin-co-occurring" evidence="2">
    <location>
        <begin position="4"/>
        <end position="80"/>
    </location>
</feature>
<accession>A0ABP9N8K4</accession>